<feature type="binding site" evidence="9">
    <location>
        <begin position="140"/>
        <end position="142"/>
    </location>
    <ligand>
        <name>ATP</name>
        <dbReference type="ChEBI" id="CHEBI:30616"/>
        <note>ligand shared between dimeric partners</note>
    </ligand>
</feature>
<keyword evidence="8 9" id="KW-0711">Selenium</keyword>
<comment type="catalytic activity">
    <reaction evidence="9">
        <text>hydrogenselenide + ATP + H2O = selenophosphate + AMP + phosphate + 2 H(+)</text>
        <dbReference type="Rhea" id="RHEA:18737"/>
        <dbReference type="ChEBI" id="CHEBI:15377"/>
        <dbReference type="ChEBI" id="CHEBI:15378"/>
        <dbReference type="ChEBI" id="CHEBI:16144"/>
        <dbReference type="ChEBI" id="CHEBI:29317"/>
        <dbReference type="ChEBI" id="CHEBI:30616"/>
        <dbReference type="ChEBI" id="CHEBI:43474"/>
        <dbReference type="ChEBI" id="CHEBI:456215"/>
        <dbReference type="EC" id="2.7.9.3"/>
    </reaction>
</comment>
<dbReference type="KEGG" id="bpdz:BBN53_01310"/>
<proteinExistence type="inferred from homology"/>
<dbReference type="EMBL" id="CP016440">
    <property type="protein sequence ID" value="ANY14644.1"/>
    <property type="molecule type" value="Genomic_DNA"/>
</dbReference>
<evidence type="ECO:0000256" key="1">
    <source>
        <dbReference type="ARBA" id="ARBA00008026"/>
    </source>
</evidence>
<keyword evidence="4 9" id="KW-0547">Nucleotide-binding</keyword>
<feature type="binding site" description="in other chain" evidence="9">
    <location>
        <position position="21"/>
    </location>
    <ligand>
        <name>ATP</name>
        <dbReference type="ChEBI" id="CHEBI:30616"/>
        <note>ligand shared between dimeric partners</note>
    </ligand>
</feature>
<feature type="binding site" evidence="9">
    <location>
        <position position="92"/>
    </location>
    <ligand>
        <name>Mg(2+)</name>
        <dbReference type="ChEBI" id="CHEBI:18420"/>
    </ligand>
</feature>
<dbReference type="InterPro" id="IPR036921">
    <property type="entry name" value="PurM-like_N_sf"/>
</dbReference>
<feature type="binding site" evidence="9">
    <location>
        <position position="52"/>
    </location>
    <ligand>
        <name>Mg(2+)</name>
        <dbReference type="ChEBI" id="CHEBI:18420"/>
    </ligand>
</feature>
<dbReference type="HAMAP" id="MF_00625">
    <property type="entry name" value="SelD"/>
    <property type="match status" value="1"/>
</dbReference>
<dbReference type="Proteomes" id="UP000092950">
    <property type="component" value="Chromosome"/>
</dbReference>
<evidence type="ECO:0000313" key="14">
    <source>
        <dbReference type="Proteomes" id="UP000053096"/>
    </source>
</evidence>
<dbReference type="GO" id="GO:0016260">
    <property type="term" value="P:selenocysteine biosynthetic process"/>
    <property type="evidence" value="ECO:0007669"/>
    <property type="project" value="InterPro"/>
</dbReference>
<dbReference type="NCBIfam" id="TIGR00476">
    <property type="entry name" value="selD"/>
    <property type="match status" value="1"/>
</dbReference>
<sequence>MPTDTIPRLTSLSHGGGCGCKIAPGVLSELLARFVPQRSDPNLLVGTETADDAAVYRLNDQQALIATTDFFMPIVDNPFDFGRIAATNALSDIYAMGGKPIMALAIVGMPINVLPHDVIAEILRGGESVCHDAGIMIAGGHSIDSVEPIYGLAAMGLVHPDFIKRNADARAGDVLILGKPLGVGILSAALKKNRLDEAGYAAMLAATTKLNRPGADLGALPGVHAITDVTGFGLLGHALEMARGAGLTAKLRLSDLPWIPGVRALAAEGVVTGASGRNWASYGDAIRLGPKVGDAERALLTDPQTSGGLLVACAPEAAAQVMDIFAAGGFADAAVIGEMAVGDPVVQVG</sequence>
<accession>A0A0M7E196</accession>
<protein>
    <recommendedName>
        <fullName evidence="9">Selenide, water dikinase</fullName>
        <ecNumber evidence="9">2.7.9.3</ecNumber>
    </recommendedName>
    <alternativeName>
        <fullName evidence="9">Selenium donor protein</fullName>
    </alternativeName>
    <alternativeName>
        <fullName evidence="9">Selenophosphate synthase</fullName>
    </alternativeName>
</protein>
<dbReference type="InterPro" id="IPR010918">
    <property type="entry name" value="PurM-like_C_dom"/>
</dbReference>
<feature type="binding site" description="in other chain" evidence="9">
    <location>
        <position position="92"/>
    </location>
    <ligand>
        <name>ATP</name>
        <dbReference type="ChEBI" id="CHEBI:30616"/>
        <note>ligand shared between dimeric partners</note>
    </ligand>
</feature>
<evidence type="ECO:0000256" key="6">
    <source>
        <dbReference type="ARBA" id="ARBA00022840"/>
    </source>
</evidence>
<dbReference type="Pfam" id="PF02769">
    <property type="entry name" value="AIRS_C"/>
    <property type="match status" value="1"/>
</dbReference>
<dbReference type="InterPro" id="IPR004536">
    <property type="entry name" value="SPS/SelD"/>
</dbReference>
<comment type="similarity">
    <text evidence="1 9">Belongs to the selenophosphate synthase 1 family. Class I subfamily.</text>
</comment>
<dbReference type="FunFam" id="3.90.650.10:FF:000004">
    <property type="entry name" value="Selenide, water dikinase"/>
    <property type="match status" value="1"/>
</dbReference>
<dbReference type="SUPFAM" id="SSF55326">
    <property type="entry name" value="PurM N-terminal domain-like"/>
    <property type="match status" value="1"/>
</dbReference>
<evidence type="ECO:0000313" key="12">
    <source>
        <dbReference type="EMBL" id="ANY14644.1"/>
    </source>
</evidence>
<dbReference type="InterPro" id="IPR016188">
    <property type="entry name" value="PurM-like_N"/>
</dbReference>
<dbReference type="Pfam" id="PF00586">
    <property type="entry name" value="AIRS"/>
    <property type="match status" value="1"/>
</dbReference>
<dbReference type="RefSeq" id="WP_043210311.1">
    <property type="nucleotide sequence ID" value="NZ_CAJGUQ010000055.1"/>
</dbReference>
<keyword evidence="3 9" id="KW-0479">Metal-binding</keyword>
<dbReference type="FunFam" id="3.30.1330.10:FF:000003">
    <property type="entry name" value="Selenide, water dikinase"/>
    <property type="match status" value="1"/>
</dbReference>
<feature type="domain" description="PurM-like N-terminal" evidence="10">
    <location>
        <begin position="51"/>
        <end position="158"/>
    </location>
</feature>
<comment type="subunit">
    <text evidence="9">Homodimer.</text>
</comment>
<evidence type="ECO:0000256" key="3">
    <source>
        <dbReference type="ARBA" id="ARBA00022723"/>
    </source>
</evidence>
<evidence type="ECO:0000259" key="11">
    <source>
        <dbReference type="Pfam" id="PF02769"/>
    </source>
</evidence>
<keyword evidence="15" id="KW-1185">Reference proteome</keyword>
<feature type="active site" evidence="9">
    <location>
        <position position="18"/>
    </location>
</feature>
<feature type="binding site" evidence="9">
    <location>
        <position position="228"/>
    </location>
    <ligand>
        <name>Mg(2+)</name>
        <dbReference type="ChEBI" id="CHEBI:18420"/>
    </ligand>
</feature>
<evidence type="ECO:0000313" key="13">
    <source>
        <dbReference type="EMBL" id="CUI61101.1"/>
    </source>
</evidence>
<comment type="function">
    <text evidence="9">Synthesizes selenophosphate from selenide and ATP.</text>
</comment>
<dbReference type="CDD" id="cd02195">
    <property type="entry name" value="SelD"/>
    <property type="match status" value="1"/>
</dbReference>
<feature type="binding site" description="in other chain" evidence="9">
    <location>
        <position position="69"/>
    </location>
    <ligand>
        <name>ATP</name>
        <dbReference type="ChEBI" id="CHEBI:30616"/>
        <note>ligand shared between dimeric partners</note>
    </ligand>
</feature>
<dbReference type="SUPFAM" id="SSF56042">
    <property type="entry name" value="PurM C-terminal domain-like"/>
    <property type="match status" value="1"/>
</dbReference>
<dbReference type="Gene3D" id="3.90.650.10">
    <property type="entry name" value="PurM-like C-terminal domain"/>
    <property type="match status" value="1"/>
</dbReference>
<dbReference type="PANTHER" id="PTHR10256:SF0">
    <property type="entry name" value="INACTIVE SELENIDE, WATER DIKINASE-LIKE PROTEIN-RELATED"/>
    <property type="match status" value="1"/>
</dbReference>
<gene>
    <name evidence="9 13" type="primary">selD</name>
    <name evidence="12" type="ORF">BBN53_01310</name>
    <name evidence="13" type="ORF">ERS370011_01387</name>
</gene>
<keyword evidence="2 9" id="KW-0808">Transferase</keyword>
<dbReference type="GO" id="GO:0004756">
    <property type="term" value="F:selenide, water dikinase activity"/>
    <property type="evidence" value="ECO:0007669"/>
    <property type="project" value="UniProtKB-UniRule"/>
</dbReference>
<feature type="site" description="Important for catalytic activity" evidence="9">
    <location>
        <position position="21"/>
    </location>
</feature>
<keyword evidence="7 9" id="KW-0460">Magnesium</keyword>
<keyword evidence="6 9" id="KW-0067">ATP-binding</keyword>
<reference evidence="13 14" key="1">
    <citation type="submission" date="2015-09" db="EMBL/GenBank/DDBJ databases">
        <authorList>
            <person name="Jackson K.R."/>
            <person name="Lunt B.L."/>
            <person name="Fisher J.N.B."/>
            <person name="Gardner A.V."/>
            <person name="Bailey M.E."/>
            <person name="Deus L.M."/>
            <person name="Earl A.S."/>
            <person name="Gibby P.D."/>
            <person name="Hartmann K.A."/>
            <person name="Liu J.E."/>
            <person name="Manci A.M."/>
            <person name="Nielsen D.A."/>
            <person name="Solomon M.B."/>
            <person name="Breakwell D.P."/>
            <person name="Burnett S.H."/>
            <person name="Grose J.H."/>
        </authorList>
    </citation>
    <scope>NUCLEOTIDE SEQUENCE [LARGE SCALE GENOMIC DNA]</scope>
    <source>
        <strain evidence="13 14">2789STDY5608636</strain>
    </source>
</reference>
<dbReference type="GO" id="GO:0000287">
    <property type="term" value="F:magnesium ion binding"/>
    <property type="evidence" value="ECO:0007669"/>
    <property type="project" value="UniProtKB-UniRule"/>
</dbReference>
<comment type="cofactor">
    <cofactor evidence="9">
        <name>Mg(2+)</name>
        <dbReference type="ChEBI" id="CHEBI:18420"/>
    </cofactor>
    <text evidence="9">Binds 1 Mg(2+) ion per monomer.</text>
</comment>
<dbReference type="GO" id="GO:0005737">
    <property type="term" value="C:cytoplasm"/>
    <property type="evidence" value="ECO:0007669"/>
    <property type="project" value="TreeGrafter"/>
</dbReference>
<name>A0A0J6BYT9_9BORD</name>
<dbReference type="Gene3D" id="3.30.1330.10">
    <property type="entry name" value="PurM-like, N-terminal domain"/>
    <property type="match status" value="1"/>
</dbReference>
<accession>A0A0J6BYT9</accession>
<dbReference type="Proteomes" id="UP000053096">
    <property type="component" value="Unassembled WGS sequence"/>
</dbReference>
<evidence type="ECO:0000256" key="2">
    <source>
        <dbReference type="ARBA" id="ARBA00022679"/>
    </source>
</evidence>
<dbReference type="InterPro" id="IPR036676">
    <property type="entry name" value="PurM-like_C_sf"/>
</dbReference>
<dbReference type="NCBIfam" id="NF002098">
    <property type="entry name" value="PRK00943.1"/>
    <property type="match status" value="1"/>
</dbReference>
<keyword evidence="5 9" id="KW-0418">Kinase</keyword>
<evidence type="ECO:0000313" key="15">
    <source>
        <dbReference type="Proteomes" id="UP000092950"/>
    </source>
</evidence>
<dbReference type="PIRSF" id="PIRSF036407">
    <property type="entry name" value="Selenphspht_syn"/>
    <property type="match status" value="1"/>
</dbReference>
<dbReference type="InterPro" id="IPR023061">
    <property type="entry name" value="SelD_I"/>
</dbReference>
<dbReference type="OrthoDB" id="9767928at2"/>
<evidence type="ECO:0000256" key="8">
    <source>
        <dbReference type="ARBA" id="ARBA00023266"/>
    </source>
</evidence>
<reference evidence="12 15" key="2">
    <citation type="submission" date="2016-07" db="EMBL/GenBank/DDBJ databases">
        <title>Complete genome sequences of Bordetella pseudohinzii.</title>
        <authorList>
            <person name="Spilker T."/>
            <person name="Darrah R."/>
            <person name="LiPuma J.J."/>
        </authorList>
    </citation>
    <scope>NUCLEOTIDE SEQUENCE [LARGE SCALE GENOMIC DNA]</scope>
    <source>
        <strain evidence="12 15">HI4681</strain>
    </source>
</reference>
<evidence type="ECO:0000259" key="10">
    <source>
        <dbReference type="Pfam" id="PF00586"/>
    </source>
</evidence>
<evidence type="ECO:0000256" key="7">
    <source>
        <dbReference type="ARBA" id="ARBA00022842"/>
    </source>
</evidence>
<dbReference type="GO" id="GO:0005524">
    <property type="term" value="F:ATP binding"/>
    <property type="evidence" value="ECO:0007669"/>
    <property type="project" value="UniProtKB-UniRule"/>
</dbReference>
<evidence type="ECO:0000256" key="4">
    <source>
        <dbReference type="ARBA" id="ARBA00022741"/>
    </source>
</evidence>
<dbReference type="AlphaFoldDB" id="A0A0J6BYT9"/>
<feature type="domain" description="PurM-like C-terminal" evidence="11">
    <location>
        <begin position="170"/>
        <end position="342"/>
    </location>
</feature>
<dbReference type="EC" id="2.7.9.3" evidence="9"/>
<dbReference type="EMBL" id="CYTV01000003">
    <property type="protein sequence ID" value="CUI61101.1"/>
    <property type="molecule type" value="Genomic_DNA"/>
</dbReference>
<evidence type="ECO:0000256" key="5">
    <source>
        <dbReference type="ARBA" id="ARBA00022777"/>
    </source>
</evidence>
<organism evidence="13 14">
    <name type="scientific">Bordetella pseudohinzii</name>
    <dbReference type="NCBI Taxonomy" id="1331258"/>
    <lineage>
        <taxon>Bacteria</taxon>
        <taxon>Pseudomonadati</taxon>
        <taxon>Pseudomonadota</taxon>
        <taxon>Betaproteobacteria</taxon>
        <taxon>Burkholderiales</taxon>
        <taxon>Alcaligenaceae</taxon>
        <taxon>Bordetella</taxon>
    </lineage>
</organism>
<evidence type="ECO:0000256" key="9">
    <source>
        <dbReference type="HAMAP-Rule" id="MF_00625"/>
    </source>
</evidence>
<dbReference type="PANTHER" id="PTHR10256">
    <property type="entry name" value="SELENIDE, WATER DIKINASE"/>
    <property type="match status" value="1"/>
</dbReference>
<feature type="binding site" description="in other chain" evidence="9">
    <location>
        <begin position="49"/>
        <end position="51"/>
    </location>
    <ligand>
        <name>ATP</name>
        <dbReference type="ChEBI" id="CHEBI:30616"/>
        <note>ligand shared between dimeric partners</note>
    </ligand>
</feature>